<evidence type="ECO:0000313" key="6">
    <source>
        <dbReference type="EMBL" id="WTT17133.1"/>
    </source>
</evidence>
<dbReference type="InterPro" id="IPR011659">
    <property type="entry name" value="WD40"/>
</dbReference>
<dbReference type="Pfam" id="PF07676">
    <property type="entry name" value="PD40"/>
    <property type="match status" value="1"/>
</dbReference>
<keyword evidence="2" id="KW-0677">Repeat</keyword>
<dbReference type="SUPFAM" id="SSF52540">
    <property type="entry name" value="P-loop containing nucleoside triphosphate hydrolases"/>
    <property type="match status" value="1"/>
</dbReference>
<name>A0AAU1ZXN5_9ACTN</name>
<dbReference type="PROSITE" id="PS50082">
    <property type="entry name" value="WD_REPEATS_2"/>
    <property type="match status" value="6"/>
</dbReference>
<dbReference type="InterPro" id="IPR015943">
    <property type="entry name" value="WD40/YVTN_repeat-like_dom_sf"/>
</dbReference>
<evidence type="ECO:0000256" key="1">
    <source>
        <dbReference type="ARBA" id="ARBA00022574"/>
    </source>
</evidence>
<dbReference type="SMART" id="SM00320">
    <property type="entry name" value="WD40"/>
    <property type="match status" value="11"/>
</dbReference>
<feature type="repeat" description="WD" evidence="3">
    <location>
        <begin position="898"/>
        <end position="931"/>
    </location>
</feature>
<dbReference type="InterPro" id="IPR020472">
    <property type="entry name" value="WD40_PAC1"/>
</dbReference>
<evidence type="ECO:0000256" key="4">
    <source>
        <dbReference type="SAM" id="MobiDB-lite"/>
    </source>
</evidence>
<sequence length="1328" mass="139860">MTPYRSPEDDGEQPATGSTESARNVDMHAWASEHGSVHQSAENMIVVHGDLIRIHHLHRHQHFHPDDGGGAEEAVERGTVPAGGEGVPYPGMRAFGRADAEWFFGRRTLLSRLFDRLEKCLDDHRPLAVVAPSGAGKSSLLRAGLLPELAKGQLPGAERWPQLLLTPTAAPLAALTTGLALLTGAEEAVVGAAVESGPGSVVRLVRERLALPTEAHVLLVVDQLEELFTLCQDESVRRRFVAVLAALTAADGSHAPVALTVYGLRADVYGSCVAHPHLHDALQNRQLIVGPMTDKDVRDAVTLPARRAGLRLGPGLVDAVLRDLRGTVGRPVGDDDARAASDTTSSTGTAAYEAGRLPLLAHALRKTWLNRVGDTLTVGTYRETGGIDGAVADTAETEFKSLSPADRRTARQLFLSLVRIGDGGEAVRRPRTRADLLLTTTDPRAVPGLVERFTLARLLTQGRGPERATVEVTHEVLLTAWPRLHGWIAAAGQGGVPIRQELEEAAVAWDNGGRKDTASLYRGARLELARSWAADDRDEDLVEVVADFLDVSGRYERRSRLLRRGAVAVITVLALLASGLAVFALDSRADALKQRDNAVFDRVTAEADRQRDTNGALAAQLDLVAYRMRPTAALRTRLMQEAGAVMPTRLPGDFGAVHSVSFGAKGRLATGGDALRFWNAADPTRPAPLASPVAGRAGTRVSSVYSPKRGLLAVGGGDGAMRIFDVSDGAHPVPLSDWIQVSTGSLPILRFSPDGRTLAFVSTVQSGGAMMSGEVQLWSVVEPRRPRRLSSIASVPGQSASSLSFSRDGTLLAICGGTTPGTERVQRLRLMDVSDPGRPKAVGGELGSHSTVVNHVAFSPVGPVLASAGSDNKVVVWDLSQPRRPKVASQLFLSSPATSVEFSPDGRLLATGENSGSVYLWNVGAPGTTRTLGQALQGHTANITALSFDSTGRTLASGGGDGRILLWRLPPTLAVTTGGYAAEVVSPTDDGRLLAVASGPSVTLWDISDPSRLTQVGRLPDARTSVNALAFRPGRTGQRLLAVGDFGGGIRLWNVSAPARPLEAGAVRPGVGIPVGGLAFDASGHTLLAGALQLQSGFSGSLHAWDVSDPARPTPLGDGPLGGYLLPVRAVAAAPRGGYVYTGEVYGGNLRVWRTADGTVPTETGRISTGQIVITLAADTRTRVVATGNGDSSVRLWNMSRPTAPTPLGKPLLTGGIVNSLDFAPSGGLLASGNGIGQIRLWDTTDPAHATAYGLPVTGHGGLVSALEFSPRAGTLITGGADGTVRLWQTDPTRARTLLCASTSRAMTPTQWRKYVSPDLPYDPPCPK</sequence>
<dbReference type="Pfam" id="PF20703">
    <property type="entry name" value="nSTAND1"/>
    <property type="match status" value="1"/>
</dbReference>
<dbReference type="PROSITE" id="PS50294">
    <property type="entry name" value="WD_REPEATS_REGION"/>
    <property type="match status" value="3"/>
</dbReference>
<dbReference type="InterPro" id="IPR001680">
    <property type="entry name" value="WD40_rpt"/>
</dbReference>
<feature type="repeat" description="WD" evidence="3">
    <location>
        <begin position="1173"/>
        <end position="1200"/>
    </location>
</feature>
<dbReference type="Pfam" id="PF00400">
    <property type="entry name" value="WD40"/>
    <property type="match status" value="5"/>
</dbReference>
<dbReference type="InterPro" id="IPR036322">
    <property type="entry name" value="WD40_repeat_dom_sf"/>
</dbReference>
<keyword evidence="1 3" id="KW-0853">WD repeat</keyword>
<feature type="repeat" description="WD" evidence="3">
    <location>
        <begin position="846"/>
        <end position="887"/>
    </location>
</feature>
<dbReference type="PANTHER" id="PTHR19848:SF8">
    <property type="entry name" value="F-BOX AND WD REPEAT DOMAIN CONTAINING 7"/>
    <property type="match status" value="1"/>
</dbReference>
<dbReference type="SUPFAM" id="SSF101898">
    <property type="entry name" value="NHL repeat"/>
    <property type="match status" value="1"/>
</dbReference>
<dbReference type="SUPFAM" id="SSF50978">
    <property type="entry name" value="WD40 repeat-like"/>
    <property type="match status" value="2"/>
</dbReference>
<dbReference type="PRINTS" id="PR00320">
    <property type="entry name" value="GPROTEINBRPT"/>
</dbReference>
<dbReference type="InterPro" id="IPR049052">
    <property type="entry name" value="nSTAND1"/>
</dbReference>
<dbReference type="PANTHER" id="PTHR19848">
    <property type="entry name" value="WD40 REPEAT PROTEIN"/>
    <property type="match status" value="1"/>
</dbReference>
<accession>A0AAU1ZXN5</accession>
<protein>
    <recommendedName>
        <fullName evidence="5">Novel STAND NTPase 1 domain-containing protein</fullName>
    </recommendedName>
</protein>
<feature type="repeat" description="WD" evidence="3">
    <location>
        <begin position="936"/>
        <end position="977"/>
    </location>
</feature>
<feature type="repeat" description="WD" evidence="3">
    <location>
        <begin position="1257"/>
        <end position="1298"/>
    </location>
</feature>
<evidence type="ECO:0000256" key="3">
    <source>
        <dbReference type="PROSITE-ProRule" id="PRU00221"/>
    </source>
</evidence>
<feature type="region of interest" description="Disordered" evidence="4">
    <location>
        <begin position="1"/>
        <end position="21"/>
    </location>
</feature>
<dbReference type="PROSITE" id="PS00678">
    <property type="entry name" value="WD_REPEATS_1"/>
    <property type="match status" value="2"/>
</dbReference>
<dbReference type="Gene3D" id="2.130.10.10">
    <property type="entry name" value="YVTN repeat-like/Quinoprotein amine dehydrogenase"/>
    <property type="match status" value="5"/>
</dbReference>
<feature type="domain" description="Novel STAND NTPase 1" evidence="5">
    <location>
        <begin position="88"/>
        <end position="516"/>
    </location>
</feature>
<feature type="repeat" description="WD" evidence="3">
    <location>
        <begin position="1218"/>
        <end position="1252"/>
    </location>
</feature>
<dbReference type="InterPro" id="IPR019775">
    <property type="entry name" value="WD40_repeat_CS"/>
</dbReference>
<dbReference type="EMBL" id="CP108222">
    <property type="protein sequence ID" value="WTT17133.1"/>
    <property type="molecule type" value="Genomic_DNA"/>
</dbReference>
<evidence type="ECO:0000259" key="5">
    <source>
        <dbReference type="Pfam" id="PF20703"/>
    </source>
</evidence>
<organism evidence="6">
    <name type="scientific">Streptomyces sp. NBC_00093</name>
    <dbReference type="NCBI Taxonomy" id="2975649"/>
    <lineage>
        <taxon>Bacteria</taxon>
        <taxon>Bacillati</taxon>
        <taxon>Actinomycetota</taxon>
        <taxon>Actinomycetes</taxon>
        <taxon>Kitasatosporales</taxon>
        <taxon>Streptomycetaceae</taxon>
        <taxon>Streptomyces</taxon>
    </lineage>
</organism>
<evidence type="ECO:0000256" key="2">
    <source>
        <dbReference type="ARBA" id="ARBA00022737"/>
    </source>
</evidence>
<dbReference type="InterPro" id="IPR027417">
    <property type="entry name" value="P-loop_NTPase"/>
</dbReference>
<proteinExistence type="predicted"/>
<reference evidence="6" key="1">
    <citation type="submission" date="2022-10" db="EMBL/GenBank/DDBJ databases">
        <title>The complete genomes of actinobacterial strains from the NBC collection.</title>
        <authorList>
            <person name="Joergensen T.S."/>
            <person name="Alvarez Arevalo M."/>
            <person name="Sterndorff E.B."/>
            <person name="Faurdal D."/>
            <person name="Vuksanovic O."/>
            <person name="Mourched A.-S."/>
            <person name="Charusanti P."/>
            <person name="Shaw S."/>
            <person name="Blin K."/>
            <person name="Weber T."/>
        </authorList>
    </citation>
    <scope>NUCLEOTIDE SEQUENCE</scope>
    <source>
        <strain evidence="6">NBC_00093</strain>
    </source>
</reference>
<gene>
    <name evidence="6" type="ORF">OHA22_17150</name>
</gene>